<keyword evidence="1" id="KW-0472">Membrane</keyword>
<gene>
    <name evidence="2" type="ORF">SAY89_14465</name>
</gene>
<accession>A0AAF0ZDF7</accession>
<proteinExistence type="predicted"/>
<protein>
    <submittedName>
        <fullName evidence="2">Uncharacterized protein</fullName>
    </submittedName>
</protein>
<feature type="transmembrane region" description="Helical" evidence="1">
    <location>
        <begin position="25"/>
        <end position="44"/>
    </location>
</feature>
<evidence type="ECO:0000313" key="2">
    <source>
        <dbReference type="EMBL" id="WPF87987.1"/>
    </source>
</evidence>
<keyword evidence="1" id="KW-0812">Transmembrane</keyword>
<evidence type="ECO:0000256" key="1">
    <source>
        <dbReference type="SAM" id="Phobius"/>
    </source>
</evidence>
<reference evidence="2" key="1">
    <citation type="submission" date="2023-11" db="EMBL/GenBank/DDBJ databases">
        <title>Genome sequence of Cyanobacterium aponinum BCRC AL20115.</title>
        <authorList>
            <person name="Chang H.-Y."/>
            <person name="Lin K.-M."/>
            <person name="Hsueh H.-T."/>
            <person name="Chu H.-A."/>
            <person name="Kuo C.-H."/>
        </authorList>
    </citation>
    <scope>NUCLEOTIDE SEQUENCE</scope>
    <source>
        <strain evidence="2">AL20115</strain>
    </source>
</reference>
<dbReference type="EMBL" id="CP138348">
    <property type="protein sequence ID" value="WPF87987.1"/>
    <property type="molecule type" value="Genomic_DNA"/>
</dbReference>
<dbReference type="RefSeq" id="WP_015220336.1">
    <property type="nucleotide sequence ID" value="NZ_CP138348.1"/>
</dbReference>
<organism evidence="2">
    <name type="scientific">Cyanobacterium aponinum AL20115</name>
    <dbReference type="NCBI Taxonomy" id="3090662"/>
    <lineage>
        <taxon>Bacteria</taxon>
        <taxon>Bacillati</taxon>
        <taxon>Cyanobacteriota</taxon>
        <taxon>Cyanophyceae</taxon>
        <taxon>Oscillatoriophycideae</taxon>
        <taxon>Chroococcales</taxon>
        <taxon>Geminocystaceae</taxon>
        <taxon>Cyanobacterium</taxon>
    </lineage>
</organism>
<dbReference type="AlphaFoldDB" id="A0AAF0ZDF7"/>
<sequence length="66" mass="7750">MKVWLVSFFILFALTQFIMWLKNFFMPLPLYIFGGAFLAIASNYDQNISKFISHKTQTFFGSKLDD</sequence>
<name>A0AAF0ZDF7_9CHRO</name>
<keyword evidence="1" id="KW-1133">Transmembrane helix</keyword>